<evidence type="ECO:0000313" key="1">
    <source>
        <dbReference type="EMBL" id="KAH7949631.1"/>
    </source>
</evidence>
<name>A0ACB8CRA5_DERSI</name>
<comment type="caution">
    <text evidence="1">The sequence shown here is derived from an EMBL/GenBank/DDBJ whole genome shotgun (WGS) entry which is preliminary data.</text>
</comment>
<protein>
    <submittedName>
        <fullName evidence="1">Uncharacterized protein</fullName>
    </submittedName>
</protein>
<evidence type="ECO:0000313" key="2">
    <source>
        <dbReference type="Proteomes" id="UP000821865"/>
    </source>
</evidence>
<dbReference type="EMBL" id="CM023474">
    <property type="protein sequence ID" value="KAH7949631.1"/>
    <property type="molecule type" value="Genomic_DNA"/>
</dbReference>
<organism evidence="1 2">
    <name type="scientific">Dermacentor silvarum</name>
    <name type="common">Tick</name>
    <dbReference type="NCBI Taxonomy" id="543639"/>
    <lineage>
        <taxon>Eukaryota</taxon>
        <taxon>Metazoa</taxon>
        <taxon>Ecdysozoa</taxon>
        <taxon>Arthropoda</taxon>
        <taxon>Chelicerata</taxon>
        <taxon>Arachnida</taxon>
        <taxon>Acari</taxon>
        <taxon>Parasitiformes</taxon>
        <taxon>Ixodida</taxon>
        <taxon>Ixodoidea</taxon>
        <taxon>Ixodidae</taxon>
        <taxon>Rhipicephalinae</taxon>
        <taxon>Dermacentor</taxon>
    </lineage>
</organism>
<keyword evidence="2" id="KW-1185">Reference proteome</keyword>
<dbReference type="Proteomes" id="UP000821865">
    <property type="component" value="Chromosome 5"/>
</dbReference>
<gene>
    <name evidence="1" type="ORF">HPB49_012868</name>
</gene>
<proteinExistence type="predicted"/>
<accession>A0ACB8CRA5</accession>
<reference evidence="1" key="1">
    <citation type="submission" date="2020-05" db="EMBL/GenBank/DDBJ databases">
        <title>Large-scale comparative analyses of tick genomes elucidate their genetic diversity and vector capacities.</title>
        <authorList>
            <person name="Jia N."/>
            <person name="Wang J."/>
            <person name="Shi W."/>
            <person name="Du L."/>
            <person name="Sun Y."/>
            <person name="Zhan W."/>
            <person name="Jiang J."/>
            <person name="Wang Q."/>
            <person name="Zhang B."/>
            <person name="Ji P."/>
            <person name="Sakyi L.B."/>
            <person name="Cui X."/>
            <person name="Yuan T."/>
            <person name="Jiang B."/>
            <person name="Yang W."/>
            <person name="Lam T.T.-Y."/>
            <person name="Chang Q."/>
            <person name="Ding S."/>
            <person name="Wang X."/>
            <person name="Zhu J."/>
            <person name="Ruan X."/>
            <person name="Zhao L."/>
            <person name="Wei J."/>
            <person name="Que T."/>
            <person name="Du C."/>
            <person name="Cheng J."/>
            <person name="Dai P."/>
            <person name="Han X."/>
            <person name="Huang E."/>
            <person name="Gao Y."/>
            <person name="Liu J."/>
            <person name="Shao H."/>
            <person name="Ye R."/>
            <person name="Li L."/>
            <person name="Wei W."/>
            <person name="Wang X."/>
            <person name="Wang C."/>
            <person name="Yang T."/>
            <person name="Huo Q."/>
            <person name="Li W."/>
            <person name="Guo W."/>
            <person name="Chen H."/>
            <person name="Zhou L."/>
            <person name="Ni X."/>
            <person name="Tian J."/>
            <person name="Zhou Y."/>
            <person name="Sheng Y."/>
            <person name="Liu T."/>
            <person name="Pan Y."/>
            <person name="Xia L."/>
            <person name="Li J."/>
            <person name="Zhao F."/>
            <person name="Cao W."/>
        </authorList>
    </citation>
    <scope>NUCLEOTIDE SEQUENCE</scope>
    <source>
        <strain evidence="1">Dsil-2018</strain>
    </source>
</reference>
<sequence length="379" mass="39936">MSLAESIAAKMACHTHSKGQEEVGTQCSLPLADKSVGCSFKAASKSMSVQTTETVDQSSSTSGLTNGMSLAESITAKMACHALSKVIGQKEVGTQYSLPLAAKSVGCSFKAASKSTSVQTTETVDQSSSTSGLTNGMSLAESITAKMACHALSKVIGQKEVGTQYSLPLADKSVGCSFKAASKSTSVQTIETVDQSSSTSASRSSNFASTAIGDNPQQGCLHEDHLCDCKGDKLVPVDAHARVHASEHLFKCHLCPQSFSRRDTLKRHLGVHTASRSSNFASTAIGDNPQQGCLHEDHLCDCKGDKLVPVDAHARHRGPLILHQQPSVTIHSRDASMKIISVTARAINWFLSMHMPGSMLQNICLSAICALGASQEETP</sequence>